<feature type="transmembrane region" description="Helical" evidence="5">
    <location>
        <begin position="149"/>
        <end position="172"/>
    </location>
</feature>
<accession>A0A8J2L9W6</accession>
<feature type="transmembrane region" description="Helical" evidence="5">
    <location>
        <begin position="309"/>
        <end position="334"/>
    </location>
</feature>
<dbReference type="GO" id="GO:0016020">
    <property type="term" value="C:membrane"/>
    <property type="evidence" value="ECO:0007669"/>
    <property type="project" value="InterPro"/>
</dbReference>
<keyword evidence="4" id="KW-0175">Coiled coil</keyword>
<dbReference type="GO" id="GO:0032049">
    <property type="term" value="P:cardiolipin biosynthetic process"/>
    <property type="evidence" value="ECO:0007669"/>
    <property type="project" value="TreeGrafter"/>
</dbReference>
<evidence type="ECO:0000256" key="5">
    <source>
        <dbReference type="SAM" id="Phobius"/>
    </source>
</evidence>
<keyword evidence="1" id="KW-0808">Transferase</keyword>
<dbReference type="PANTHER" id="PTHR14269">
    <property type="entry name" value="CDP-DIACYLGLYCEROL--GLYCEROL-3-PHOSPHATE 3-PHOSPHATIDYLTRANSFERASE-RELATED"/>
    <property type="match status" value="1"/>
</dbReference>
<dbReference type="GO" id="GO:0043337">
    <property type="term" value="F:cardiolipin synthase (CMP-forming)"/>
    <property type="evidence" value="ECO:0007669"/>
    <property type="project" value="UniProtKB-EC"/>
</dbReference>
<feature type="coiled-coil region" evidence="4">
    <location>
        <begin position="101"/>
        <end position="146"/>
    </location>
</feature>
<evidence type="ECO:0000313" key="6">
    <source>
        <dbReference type="EMBL" id="CAG7828033.1"/>
    </source>
</evidence>
<comment type="catalytic activity">
    <reaction evidence="3">
        <text>a CDP-1,2-diacyl-sn-glycerol + a 1,2-diacyl-sn-glycero-3-phospho-(1'-sn-glycerol) = a cardiolipin + CMP + H(+)</text>
        <dbReference type="Rhea" id="RHEA:32931"/>
        <dbReference type="ChEBI" id="CHEBI:15378"/>
        <dbReference type="ChEBI" id="CHEBI:58332"/>
        <dbReference type="ChEBI" id="CHEBI:60377"/>
        <dbReference type="ChEBI" id="CHEBI:62237"/>
        <dbReference type="ChEBI" id="CHEBI:64716"/>
        <dbReference type="EC" id="2.7.8.41"/>
    </reaction>
</comment>
<dbReference type="EC" id="2.7.8.41" evidence="2"/>
<organism evidence="6 7">
    <name type="scientific">Allacma fusca</name>
    <dbReference type="NCBI Taxonomy" id="39272"/>
    <lineage>
        <taxon>Eukaryota</taxon>
        <taxon>Metazoa</taxon>
        <taxon>Ecdysozoa</taxon>
        <taxon>Arthropoda</taxon>
        <taxon>Hexapoda</taxon>
        <taxon>Collembola</taxon>
        <taxon>Symphypleona</taxon>
        <taxon>Sminthuridae</taxon>
        <taxon>Allacma</taxon>
    </lineage>
</organism>
<keyword evidence="5" id="KW-1133">Transmembrane helix</keyword>
<dbReference type="InterPro" id="IPR050324">
    <property type="entry name" value="CDP-alcohol_PTase-I"/>
</dbReference>
<keyword evidence="5" id="KW-0472">Membrane</keyword>
<name>A0A8J2L9W6_9HEXA</name>
<dbReference type="AlphaFoldDB" id="A0A8J2L9W6"/>
<dbReference type="GO" id="GO:0005739">
    <property type="term" value="C:mitochondrion"/>
    <property type="evidence" value="ECO:0007669"/>
    <property type="project" value="TreeGrafter"/>
</dbReference>
<feature type="transmembrane region" description="Helical" evidence="5">
    <location>
        <begin position="218"/>
        <end position="243"/>
    </location>
</feature>
<dbReference type="OrthoDB" id="10020554at2759"/>
<gene>
    <name evidence="6" type="ORF">AFUS01_LOCUS37986</name>
</gene>
<evidence type="ECO:0000256" key="2">
    <source>
        <dbReference type="ARBA" id="ARBA00039001"/>
    </source>
</evidence>
<proteinExistence type="predicted"/>
<sequence>MLIITKVQTRMTPANCYRRLSAIRAQIQRQSRSYEDGLPFFPQTTLKKRLAQWPLGLSYYNKITALSSAHVGGFAIPSGPVQFPREDVSFLYSHNKDVEGESSLEKQRERFQTANRRLREKKENIMKEIQETKEHMRQKMDKIITKENIYTVPNLLCVLRIASSPVLVYLIMNQQYGSAVGIFAFAGVTDLLDGYIARVVPGQSSALGSFLDPMADKILVATLFLSLTYVNLIPLSLTALIVARDSVLIAAASHIRYKSLEPPVTLSKYFDVSHPSAQLAPTFISKVNTGIQLGLVGATLVSTILPFDISVFLTGLCWCTAATTIGSGLSYVFARNTFKLVRTPPGKEDERKP</sequence>
<dbReference type="Pfam" id="PF01066">
    <property type="entry name" value="CDP-OH_P_transf"/>
    <property type="match status" value="1"/>
</dbReference>
<reference evidence="6" key="1">
    <citation type="submission" date="2021-06" db="EMBL/GenBank/DDBJ databases">
        <authorList>
            <person name="Hodson N. C."/>
            <person name="Mongue J. A."/>
            <person name="Jaron S. K."/>
        </authorList>
    </citation>
    <scope>NUCLEOTIDE SEQUENCE</scope>
</reference>
<dbReference type="EMBL" id="CAJVCH010545862">
    <property type="protein sequence ID" value="CAG7828033.1"/>
    <property type="molecule type" value="Genomic_DNA"/>
</dbReference>
<keyword evidence="7" id="KW-1185">Reference proteome</keyword>
<evidence type="ECO:0000313" key="7">
    <source>
        <dbReference type="Proteomes" id="UP000708208"/>
    </source>
</evidence>
<comment type="caution">
    <text evidence="6">The sequence shown here is derived from an EMBL/GenBank/DDBJ whole genome shotgun (WGS) entry which is preliminary data.</text>
</comment>
<dbReference type="InterPro" id="IPR000462">
    <property type="entry name" value="CDP-OH_P_trans"/>
</dbReference>
<protein>
    <recommendedName>
        <fullName evidence="2">cardiolipin synthase (CMP-forming)</fullName>
        <ecNumber evidence="2">2.7.8.41</ecNumber>
    </recommendedName>
</protein>
<keyword evidence="5" id="KW-0812">Transmembrane</keyword>
<evidence type="ECO:0000256" key="1">
    <source>
        <dbReference type="ARBA" id="ARBA00022679"/>
    </source>
</evidence>
<feature type="transmembrane region" description="Helical" evidence="5">
    <location>
        <begin position="178"/>
        <end position="197"/>
    </location>
</feature>
<dbReference type="PANTHER" id="PTHR14269:SF60">
    <property type="entry name" value="CARDIOLIPIN SYNTHASE (CMP-FORMING)"/>
    <property type="match status" value="1"/>
</dbReference>
<dbReference type="Proteomes" id="UP000708208">
    <property type="component" value="Unassembled WGS sequence"/>
</dbReference>
<evidence type="ECO:0000256" key="3">
    <source>
        <dbReference type="ARBA" id="ARBA00047433"/>
    </source>
</evidence>
<evidence type="ECO:0000256" key="4">
    <source>
        <dbReference type="SAM" id="Coils"/>
    </source>
</evidence>